<evidence type="ECO:0000256" key="1">
    <source>
        <dbReference type="SAM" id="MobiDB-lite"/>
    </source>
</evidence>
<gene>
    <name evidence="2" type="ORF">FGL89_06435</name>
</gene>
<name>A0AAE6M3K3_LEUCA</name>
<dbReference type="GO" id="GO:0051301">
    <property type="term" value="P:cell division"/>
    <property type="evidence" value="ECO:0007669"/>
    <property type="project" value="UniProtKB-KW"/>
</dbReference>
<keyword evidence="2" id="KW-0131">Cell cycle</keyword>
<dbReference type="InterPro" id="IPR036192">
    <property type="entry name" value="Cell_div_ZapA-like_sf"/>
</dbReference>
<protein>
    <submittedName>
        <fullName evidence="2">Cell division protein ZapA</fullName>
    </submittedName>
</protein>
<accession>A0AAE6M3K3</accession>
<dbReference type="AlphaFoldDB" id="A0AAE6M3K3"/>
<dbReference type="EMBL" id="CP042374">
    <property type="protein sequence ID" value="QEA33783.1"/>
    <property type="molecule type" value="Genomic_DNA"/>
</dbReference>
<keyword evidence="2" id="KW-0132">Cell division</keyword>
<dbReference type="RefSeq" id="WP_014974792.1">
    <property type="nucleotide sequence ID" value="NZ_BPKR01000010.1"/>
</dbReference>
<proteinExistence type="predicted"/>
<dbReference type="OMA" id="IGRETKH"/>
<feature type="region of interest" description="Disordered" evidence="1">
    <location>
        <begin position="91"/>
        <end position="134"/>
    </location>
</feature>
<sequence length="134" mass="15233">MAGKNDKRRYKANIAGKSYTISGHASLPHFKATETLFNKQWTQIQTVAPQLKPLEQAVLLTFNTLSDQLYKQAELDELQKQITSLQAELDELRQSQKSTSKREPKSAITSIIDDAKHDSQVRSTNKLFKQDKNT</sequence>
<dbReference type="GeneID" id="61187381"/>
<evidence type="ECO:0000313" key="3">
    <source>
        <dbReference type="Proteomes" id="UP000321332"/>
    </source>
</evidence>
<dbReference type="SUPFAM" id="SSF102829">
    <property type="entry name" value="Cell division protein ZapA-like"/>
    <property type="match status" value="1"/>
</dbReference>
<dbReference type="Proteomes" id="UP000321332">
    <property type="component" value="Chromosome"/>
</dbReference>
<reference evidence="2 3" key="1">
    <citation type="submission" date="2019-06" db="EMBL/GenBank/DDBJ databases">
        <title>Genome analyses of bacteria isolated from kimchi.</title>
        <authorList>
            <person name="Lee S."/>
            <person name="Ahn S."/>
            <person name="Roh S."/>
        </authorList>
    </citation>
    <scope>NUCLEOTIDE SEQUENCE [LARGE SCALE GENOMIC DNA]</scope>
    <source>
        <strain evidence="2 3">CBA3620</strain>
    </source>
</reference>
<organism evidence="2 3">
    <name type="scientific">Leuconostoc carnosum</name>
    <dbReference type="NCBI Taxonomy" id="1252"/>
    <lineage>
        <taxon>Bacteria</taxon>
        <taxon>Bacillati</taxon>
        <taxon>Bacillota</taxon>
        <taxon>Bacilli</taxon>
        <taxon>Lactobacillales</taxon>
        <taxon>Lactobacillaceae</taxon>
        <taxon>Leuconostoc</taxon>
    </lineage>
</organism>
<evidence type="ECO:0000313" key="2">
    <source>
        <dbReference type="EMBL" id="QEA33783.1"/>
    </source>
</evidence>
<dbReference type="InterPro" id="IPR007838">
    <property type="entry name" value="Cell_div_ZapA-like"/>
</dbReference>
<feature type="compositionally biased region" description="Basic and acidic residues" evidence="1">
    <location>
        <begin position="91"/>
        <end position="105"/>
    </location>
</feature>
<dbReference type="Gene3D" id="6.10.250.790">
    <property type="match status" value="1"/>
</dbReference>
<dbReference type="Pfam" id="PF05164">
    <property type="entry name" value="ZapA"/>
    <property type="match status" value="1"/>
</dbReference>
<dbReference type="InterPro" id="IPR053712">
    <property type="entry name" value="Bac_CellDiv_Activator"/>
</dbReference>